<gene>
    <name evidence="11" type="primary">LOC115626990</name>
</gene>
<feature type="chain" id="PRO_5026665384" evidence="8">
    <location>
        <begin position="17"/>
        <end position="251"/>
    </location>
</feature>
<dbReference type="PANTHER" id="PTHR24276">
    <property type="entry name" value="POLYSERASE-RELATED"/>
    <property type="match status" value="1"/>
</dbReference>
<dbReference type="Proteomes" id="UP000504634">
    <property type="component" value="Unplaced"/>
</dbReference>
<organism evidence="10 11">
    <name type="scientific">Drosophila lebanonensis</name>
    <name type="common">Fruit fly</name>
    <name type="synonym">Scaptodrosophila lebanonensis</name>
    <dbReference type="NCBI Taxonomy" id="7225"/>
    <lineage>
        <taxon>Eukaryota</taxon>
        <taxon>Metazoa</taxon>
        <taxon>Ecdysozoa</taxon>
        <taxon>Arthropoda</taxon>
        <taxon>Hexapoda</taxon>
        <taxon>Insecta</taxon>
        <taxon>Pterygota</taxon>
        <taxon>Neoptera</taxon>
        <taxon>Endopterygota</taxon>
        <taxon>Diptera</taxon>
        <taxon>Brachycera</taxon>
        <taxon>Muscomorpha</taxon>
        <taxon>Ephydroidea</taxon>
        <taxon>Drosophilidae</taxon>
        <taxon>Scaptodrosophila</taxon>
    </lineage>
</organism>
<evidence type="ECO:0000256" key="3">
    <source>
        <dbReference type="ARBA" id="ARBA00022729"/>
    </source>
</evidence>
<dbReference type="GO" id="GO:0004252">
    <property type="term" value="F:serine-type endopeptidase activity"/>
    <property type="evidence" value="ECO:0007669"/>
    <property type="project" value="InterPro"/>
</dbReference>
<keyword evidence="7" id="KW-1015">Disulfide bond</keyword>
<evidence type="ECO:0000256" key="5">
    <source>
        <dbReference type="ARBA" id="ARBA00022825"/>
    </source>
</evidence>
<evidence type="ECO:0000256" key="8">
    <source>
        <dbReference type="SAM" id="SignalP"/>
    </source>
</evidence>
<dbReference type="RefSeq" id="XP_030378365.1">
    <property type="nucleotide sequence ID" value="XM_030522505.1"/>
</dbReference>
<keyword evidence="10" id="KW-1185">Reference proteome</keyword>
<dbReference type="Pfam" id="PF00089">
    <property type="entry name" value="Trypsin"/>
    <property type="match status" value="1"/>
</dbReference>
<keyword evidence="5" id="KW-0720">Serine protease</keyword>
<dbReference type="InterPro" id="IPR001314">
    <property type="entry name" value="Peptidase_S1A"/>
</dbReference>
<evidence type="ECO:0000256" key="4">
    <source>
        <dbReference type="ARBA" id="ARBA00022801"/>
    </source>
</evidence>
<dbReference type="InterPro" id="IPR001254">
    <property type="entry name" value="Trypsin_dom"/>
</dbReference>
<dbReference type="InterPro" id="IPR018114">
    <property type="entry name" value="TRYPSIN_HIS"/>
</dbReference>
<dbReference type="PANTHER" id="PTHR24276:SF94">
    <property type="entry name" value="AT20289P-RELATED"/>
    <property type="match status" value="1"/>
</dbReference>
<dbReference type="GO" id="GO:0006508">
    <property type="term" value="P:proteolysis"/>
    <property type="evidence" value="ECO:0007669"/>
    <property type="project" value="UniProtKB-KW"/>
</dbReference>
<keyword evidence="4" id="KW-0378">Hydrolase</keyword>
<dbReference type="FunFam" id="2.40.10.10:FF:000068">
    <property type="entry name" value="transmembrane protease serine 2"/>
    <property type="match status" value="1"/>
</dbReference>
<dbReference type="AlphaFoldDB" id="A0A6J2TS63"/>
<dbReference type="GeneID" id="115626990"/>
<feature type="signal peptide" evidence="8">
    <location>
        <begin position="1"/>
        <end position="16"/>
    </location>
</feature>
<name>A0A6J2TS63_DROLE</name>
<evidence type="ECO:0000313" key="10">
    <source>
        <dbReference type="Proteomes" id="UP000504634"/>
    </source>
</evidence>
<feature type="domain" description="Peptidase S1" evidence="9">
    <location>
        <begin position="11"/>
        <end position="233"/>
    </location>
</feature>
<reference evidence="11" key="1">
    <citation type="submission" date="2025-08" db="UniProtKB">
        <authorList>
            <consortium name="RefSeq"/>
        </authorList>
    </citation>
    <scope>IDENTIFICATION</scope>
    <source>
        <strain evidence="11">11010-0011.00</strain>
        <tissue evidence="11">Whole body</tissue>
    </source>
</reference>
<evidence type="ECO:0000256" key="7">
    <source>
        <dbReference type="ARBA" id="ARBA00023157"/>
    </source>
</evidence>
<sequence>MSGLLWLALFISSGAANKHVDKPPNFNFVVQIYDPKYVCAGSLISARLVLTAAHCFRQAFQLNRITVRAGETQLVDTFIGLPLRELQRHSQYSPYNVTHDIALLRLKDPLAPNRRIGYMTVCTQRHPDAVDMHMAGWSSLNMKEPIRNHKVPVLARDKCVSLLNQTFEHVPEGVICVTAPNGKSLGYGDSGDPLVYENEVCGIAVAFQGSTDIYPDIYTDVYFNRDFISKATLEMDENAKGSTSRPKSAVG</sequence>
<dbReference type="InterPro" id="IPR050430">
    <property type="entry name" value="Peptidase_S1"/>
</dbReference>
<keyword evidence="3 8" id="KW-0732">Signal</keyword>
<keyword evidence="2" id="KW-0645">Protease</keyword>
<dbReference type="SMART" id="SM00020">
    <property type="entry name" value="Tryp_SPc"/>
    <property type="match status" value="1"/>
</dbReference>
<evidence type="ECO:0000256" key="1">
    <source>
        <dbReference type="ARBA" id="ARBA00007664"/>
    </source>
</evidence>
<evidence type="ECO:0000313" key="11">
    <source>
        <dbReference type="RefSeq" id="XP_030378365.1"/>
    </source>
</evidence>
<keyword evidence="6" id="KW-0865">Zymogen</keyword>
<dbReference type="PRINTS" id="PR00722">
    <property type="entry name" value="CHYMOTRYPSIN"/>
</dbReference>
<evidence type="ECO:0000256" key="6">
    <source>
        <dbReference type="ARBA" id="ARBA00023145"/>
    </source>
</evidence>
<dbReference type="InterPro" id="IPR043504">
    <property type="entry name" value="Peptidase_S1_PA_chymotrypsin"/>
</dbReference>
<protein>
    <submittedName>
        <fullName evidence="11">Seminase</fullName>
    </submittedName>
</protein>
<evidence type="ECO:0000259" key="9">
    <source>
        <dbReference type="PROSITE" id="PS50240"/>
    </source>
</evidence>
<accession>A0A6J2TS63</accession>
<dbReference type="PROSITE" id="PS50240">
    <property type="entry name" value="TRYPSIN_DOM"/>
    <property type="match status" value="1"/>
</dbReference>
<dbReference type="PROSITE" id="PS00134">
    <property type="entry name" value="TRYPSIN_HIS"/>
    <property type="match status" value="1"/>
</dbReference>
<dbReference type="SUPFAM" id="SSF50494">
    <property type="entry name" value="Trypsin-like serine proteases"/>
    <property type="match status" value="1"/>
</dbReference>
<dbReference type="InterPro" id="IPR009003">
    <property type="entry name" value="Peptidase_S1_PA"/>
</dbReference>
<comment type="similarity">
    <text evidence="1">Belongs to the peptidase S1 family.</text>
</comment>
<evidence type="ECO:0000256" key="2">
    <source>
        <dbReference type="ARBA" id="ARBA00022670"/>
    </source>
</evidence>
<proteinExistence type="inferred from homology"/>
<dbReference type="Gene3D" id="2.40.10.10">
    <property type="entry name" value="Trypsin-like serine proteases"/>
    <property type="match status" value="2"/>
</dbReference>